<name>A0A6C0I2Q1_9ZZZZ</name>
<dbReference type="AlphaFoldDB" id="A0A6C0I2Q1"/>
<dbReference type="SUPFAM" id="SSF53756">
    <property type="entry name" value="UDP-Glycosyltransferase/glycogen phosphorylase"/>
    <property type="match status" value="1"/>
</dbReference>
<accession>A0A6C0I2Q1</accession>
<dbReference type="InterPro" id="IPR029044">
    <property type="entry name" value="Nucleotide-diphossugar_trans"/>
</dbReference>
<dbReference type="EMBL" id="MN740081">
    <property type="protein sequence ID" value="QHT87069.1"/>
    <property type="molecule type" value="Genomic_DNA"/>
</dbReference>
<sequence>MITILSFIPQDYIKSDKNNDHLKTISLFSSIKTSILSQTFTNWELFLITNVQNVSFESSMKENIDPRIKIIYTPDSYFNLNSLYEIDDKLYNSKCKYISIFDLEHDVWNINKLQFQYEIMDVHNYDIVGCECSPSNECIDFNNARVIKTPQLSLFHSCPFLLSTILIKKELFQHFYLDAGRERQAPPYDPLCERRGCGGTTFPQVQFERDVCNDKNFTIRNTSFNTIMAQFHSLLLFMTLRECEIFYIGYSKSNNNQQQSNNGRNNSRIINYSLVETSNQQKLSNLHDNKTCDHIFFVNSEKYLREMYMRIKIYSDFCNSETCKQKYETLCSVHKMNNYGPHKYLNITMGNTYTHTILLNCPIVPDISVPPECVLGLAFEPIPYLRLSYDFIDFADKHIGTYYIGYKHPKLTSPLFKEHHGFMWHTDHPPEPAQETMIKKNSNNVISLIVSKKLQAPGHTYRHKLATFILTNNLPVDIWGNGTAQLSAKFPNKTNIKGPFKDKEPYEAYSLSICIENHRHPHYFSEKISNCFVCNTTPIYLGCTQIETYFPNQVAHLSGNLQEDCALLTEISKNPRNYIREIKPKENDNVLNLMKNLPWK</sequence>
<dbReference type="SUPFAM" id="SSF53448">
    <property type="entry name" value="Nucleotide-diphospho-sugar transferases"/>
    <property type="match status" value="1"/>
</dbReference>
<proteinExistence type="predicted"/>
<dbReference type="Gene3D" id="3.40.50.11660">
    <property type="entry name" value="Glycosyl transferase family 10, C-terminal domain"/>
    <property type="match status" value="1"/>
</dbReference>
<dbReference type="InterPro" id="IPR038577">
    <property type="entry name" value="GT10-like_C_sf"/>
</dbReference>
<reference evidence="1" key="1">
    <citation type="journal article" date="2020" name="Nature">
        <title>Giant virus diversity and host interactions through global metagenomics.</title>
        <authorList>
            <person name="Schulz F."/>
            <person name="Roux S."/>
            <person name="Paez-Espino D."/>
            <person name="Jungbluth S."/>
            <person name="Walsh D.A."/>
            <person name="Denef V.J."/>
            <person name="McMahon K.D."/>
            <person name="Konstantinidis K.T."/>
            <person name="Eloe-Fadrosh E.A."/>
            <person name="Kyrpides N.C."/>
            <person name="Woyke T."/>
        </authorList>
    </citation>
    <scope>NUCLEOTIDE SEQUENCE</scope>
    <source>
        <strain evidence="1">GVMAG-M-3300023184-18</strain>
    </source>
</reference>
<organism evidence="1">
    <name type="scientific">viral metagenome</name>
    <dbReference type="NCBI Taxonomy" id="1070528"/>
    <lineage>
        <taxon>unclassified sequences</taxon>
        <taxon>metagenomes</taxon>
        <taxon>organismal metagenomes</taxon>
    </lineage>
</organism>
<dbReference type="Gene3D" id="3.90.550.10">
    <property type="entry name" value="Spore Coat Polysaccharide Biosynthesis Protein SpsA, Chain A"/>
    <property type="match status" value="1"/>
</dbReference>
<dbReference type="CDD" id="cd00761">
    <property type="entry name" value="Glyco_tranf_GTA_type"/>
    <property type="match status" value="1"/>
</dbReference>
<protein>
    <submittedName>
        <fullName evidence="1">Uncharacterized protein</fullName>
    </submittedName>
</protein>
<evidence type="ECO:0000313" key="1">
    <source>
        <dbReference type="EMBL" id="QHT87069.1"/>
    </source>
</evidence>